<keyword evidence="3" id="KW-1185">Reference proteome</keyword>
<feature type="region of interest" description="Disordered" evidence="1">
    <location>
        <begin position="1"/>
        <end position="47"/>
    </location>
</feature>
<feature type="compositionally biased region" description="Basic and acidic residues" evidence="1">
    <location>
        <begin position="36"/>
        <end position="47"/>
    </location>
</feature>
<feature type="region of interest" description="Disordered" evidence="1">
    <location>
        <begin position="233"/>
        <end position="324"/>
    </location>
</feature>
<feature type="region of interest" description="Disordered" evidence="1">
    <location>
        <begin position="440"/>
        <end position="510"/>
    </location>
</feature>
<feature type="compositionally biased region" description="Low complexity" evidence="1">
    <location>
        <begin position="440"/>
        <end position="451"/>
    </location>
</feature>
<protein>
    <submittedName>
        <fullName evidence="2">Uncharacterized protein</fullName>
    </submittedName>
</protein>
<accession>A0A9P6SWV6</accession>
<organism evidence="2 3">
    <name type="scientific">Entomortierella chlamydospora</name>
    <dbReference type="NCBI Taxonomy" id="101097"/>
    <lineage>
        <taxon>Eukaryota</taxon>
        <taxon>Fungi</taxon>
        <taxon>Fungi incertae sedis</taxon>
        <taxon>Mucoromycota</taxon>
        <taxon>Mortierellomycotina</taxon>
        <taxon>Mortierellomycetes</taxon>
        <taxon>Mortierellales</taxon>
        <taxon>Mortierellaceae</taxon>
        <taxon>Entomortierella</taxon>
    </lineage>
</organism>
<gene>
    <name evidence="2" type="ORF">BGZ80_003056</name>
</gene>
<name>A0A9P6SWV6_9FUNG</name>
<evidence type="ECO:0000313" key="3">
    <source>
        <dbReference type="Proteomes" id="UP000703661"/>
    </source>
</evidence>
<sequence length="655" mass="71652">ATSDKLPALPSRNESRPPSVVQATDLDLGAGVDQGTKTKEGSETDIDVKAEPNPIADSYTEIPQAHDDSHLASLRSLPDTIVIRGLPKYSPGDHIGHNVKRNEVYARIRLIALREHQQILVKLLSDLLEMNNLIRQNETWDQCQGDCHSVRGKSGGGTTETSSHDECHHIQQHQRRDIAVHEYQKAIVDFWQTDQNMSYWLIRYIRNIRRIGRSFEFMFEAPSILEAPAAITDSESTQDTTNPESAQITINPESTLATTDIESTQTAINPESTMATNESTQATSKETDASVSTKDSESTHATTSPEPIPNTSEESDASGSSQGLSNLDLERIGILMPKLLKFAADGRKRDTFISEKLLDDEKKMTKFPERTSSLIVLKNRLFDSNRDSALKLNLHLKPLPEIPADAQDTDSSADPEVIASEPTIAPAEAVAALVEPVSAPEGPAAAPAETVSDSEKPAAISAEPPKLPLPAAPTKSLPVTPAPSPPGPEVTRPTTPVVTRPTTPAVARPSTPVLASLLSILPSPPMLPPPPLPATRHSTAPASPTQSQSPQPYQQPQDENQKQPQTNGTSGMSSTPETSGISDSSKARRQFQDFDDFEALIFIGLHMQSLRKSREFLKQFNRESTRSRVVIERFKAAKKEYELRVLERTCLLLLY</sequence>
<evidence type="ECO:0000256" key="1">
    <source>
        <dbReference type="SAM" id="MobiDB-lite"/>
    </source>
</evidence>
<feature type="compositionally biased region" description="Pro residues" evidence="1">
    <location>
        <begin position="524"/>
        <end position="533"/>
    </location>
</feature>
<reference evidence="2" key="1">
    <citation type="journal article" date="2020" name="Fungal Divers.">
        <title>Resolving the Mortierellaceae phylogeny through synthesis of multi-gene phylogenetics and phylogenomics.</title>
        <authorList>
            <person name="Vandepol N."/>
            <person name="Liber J."/>
            <person name="Desiro A."/>
            <person name="Na H."/>
            <person name="Kennedy M."/>
            <person name="Barry K."/>
            <person name="Grigoriev I.V."/>
            <person name="Miller A.N."/>
            <person name="O'Donnell K."/>
            <person name="Stajich J.E."/>
            <person name="Bonito G."/>
        </authorList>
    </citation>
    <scope>NUCLEOTIDE SEQUENCE</scope>
    <source>
        <strain evidence="2">NRRL 2769</strain>
    </source>
</reference>
<evidence type="ECO:0000313" key="2">
    <source>
        <dbReference type="EMBL" id="KAG0008783.1"/>
    </source>
</evidence>
<proteinExistence type="predicted"/>
<feature type="compositionally biased region" description="Low complexity" evidence="1">
    <location>
        <begin position="489"/>
        <end position="510"/>
    </location>
</feature>
<feature type="compositionally biased region" description="Polar residues" evidence="1">
    <location>
        <begin position="566"/>
        <end position="584"/>
    </location>
</feature>
<dbReference type="AlphaFoldDB" id="A0A9P6SWV6"/>
<feature type="region of interest" description="Disordered" evidence="1">
    <location>
        <begin position="524"/>
        <end position="587"/>
    </location>
</feature>
<dbReference type="Proteomes" id="UP000703661">
    <property type="component" value="Unassembled WGS sequence"/>
</dbReference>
<feature type="compositionally biased region" description="Low complexity" evidence="1">
    <location>
        <begin position="538"/>
        <end position="565"/>
    </location>
</feature>
<feature type="non-terminal residue" evidence="2">
    <location>
        <position position="655"/>
    </location>
</feature>
<comment type="caution">
    <text evidence="2">The sequence shown here is derived from an EMBL/GenBank/DDBJ whole genome shotgun (WGS) entry which is preliminary data.</text>
</comment>
<dbReference type="EMBL" id="JAAAID010001788">
    <property type="protein sequence ID" value="KAG0008783.1"/>
    <property type="molecule type" value="Genomic_DNA"/>
</dbReference>